<reference evidence="2 3" key="1">
    <citation type="journal article" date="2012" name="Stand. Genomic Sci.">
        <title>Genome sequence of the halotolerant bacterium Corynebacterium halotolerans type strain YIM 70093(T) (= DSM 44683(T)).</title>
        <authorList>
            <person name="Ruckert C."/>
            <person name="Albersmeier A."/>
            <person name="Al-Dilaimi A."/>
            <person name="Niehaus K."/>
            <person name="Szczepanowski R."/>
            <person name="Kalinowski J."/>
        </authorList>
    </citation>
    <scope>NUCLEOTIDE SEQUENCE [LARGE SCALE GENOMIC DNA]</scope>
    <source>
        <strain evidence="2">YIM 70093</strain>
    </source>
</reference>
<dbReference type="InterPro" id="IPR054267">
    <property type="entry name" value="DUF6998"/>
</dbReference>
<dbReference type="EMBL" id="CP003697">
    <property type="protein sequence ID" value="AGF71858.1"/>
    <property type="molecule type" value="Genomic_DNA"/>
</dbReference>
<feature type="domain" description="DUF6998" evidence="1">
    <location>
        <begin position="13"/>
        <end position="152"/>
    </location>
</feature>
<dbReference type="RefSeq" id="WP_015400277.1">
    <property type="nucleotide sequence ID" value="NC_020302.1"/>
</dbReference>
<organism evidence="2 3">
    <name type="scientific">Corynebacterium halotolerans YIM 70093 = DSM 44683</name>
    <dbReference type="NCBI Taxonomy" id="1121362"/>
    <lineage>
        <taxon>Bacteria</taxon>
        <taxon>Bacillati</taxon>
        <taxon>Actinomycetota</taxon>
        <taxon>Actinomycetes</taxon>
        <taxon>Mycobacteriales</taxon>
        <taxon>Corynebacteriaceae</taxon>
        <taxon>Corynebacterium</taxon>
    </lineage>
</organism>
<dbReference type="PATRIC" id="fig|1121362.3.peg.851"/>
<name>M1NKC1_9CORY</name>
<gene>
    <name evidence="2" type="ORF">A605_04235</name>
</gene>
<evidence type="ECO:0000313" key="3">
    <source>
        <dbReference type="Proteomes" id="UP000011723"/>
    </source>
</evidence>
<dbReference type="Proteomes" id="UP000011723">
    <property type="component" value="Chromosome"/>
</dbReference>
<dbReference type="KEGG" id="chn:A605_04235"/>
<dbReference type="Pfam" id="PF22522">
    <property type="entry name" value="DUF6998"/>
    <property type="match status" value="1"/>
</dbReference>
<proteinExistence type="predicted"/>
<accession>M1NKC1</accession>
<sequence length="158" mass="17048">MERLARTGQLVSELHAIVDQLEELYPGRKFTPDGHLVGSLGEVTAATLFDVALVNASTAGHDALTPDGRTVEIKATYGTSGVAIRRTSDGVAASLIVLKLSKEPDLEHEVVYNGPYDRVHSQLGRFQNNGAAIISLSRLRKLNAEVPATERIPGRRHA</sequence>
<dbReference type="eggNOG" id="ENOG502ZANZ">
    <property type="taxonomic scope" value="Bacteria"/>
</dbReference>
<dbReference type="STRING" id="1121362.A605_04235"/>
<evidence type="ECO:0000259" key="1">
    <source>
        <dbReference type="Pfam" id="PF22522"/>
    </source>
</evidence>
<keyword evidence="3" id="KW-1185">Reference proteome</keyword>
<dbReference type="HOGENOM" id="CLU_128071_0_0_11"/>
<dbReference type="OrthoDB" id="7503989at2"/>
<evidence type="ECO:0000313" key="2">
    <source>
        <dbReference type="EMBL" id="AGF71858.1"/>
    </source>
</evidence>
<protein>
    <recommendedName>
        <fullName evidence="1">DUF6998 domain-containing protein</fullName>
    </recommendedName>
</protein>
<dbReference type="AlphaFoldDB" id="M1NKC1"/>